<evidence type="ECO:0000313" key="3">
    <source>
        <dbReference type="Proteomes" id="UP000274920"/>
    </source>
</evidence>
<accession>A0A3R8JL54</accession>
<feature type="region of interest" description="Disordered" evidence="1">
    <location>
        <begin position="27"/>
        <end position="51"/>
    </location>
</feature>
<evidence type="ECO:0000256" key="1">
    <source>
        <dbReference type="SAM" id="MobiDB-lite"/>
    </source>
</evidence>
<dbReference type="RefSeq" id="WP_125126778.1">
    <property type="nucleotide sequence ID" value="NZ_RHJS01000002.1"/>
</dbReference>
<organism evidence="2 3">
    <name type="scientific">Schaedlerella arabinosiphila</name>
    <dbReference type="NCBI Taxonomy" id="2044587"/>
    <lineage>
        <taxon>Bacteria</taxon>
        <taxon>Bacillati</taxon>
        <taxon>Bacillota</taxon>
        <taxon>Clostridia</taxon>
        <taxon>Lachnospirales</taxon>
        <taxon>Lachnospiraceae</taxon>
        <taxon>Schaedlerella</taxon>
    </lineage>
</organism>
<name>A0A3R8JL54_9FIRM</name>
<dbReference type="Proteomes" id="UP000274920">
    <property type="component" value="Unassembled WGS sequence"/>
</dbReference>
<keyword evidence="3" id="KW-1185">Reference proteome</keyword>
<dbReference type="EMBL" id="RHJS01000002">
    <property type="protein sequence ID" value="RRK31027.1"/>
    <property type="molecule type" value="Genomic_DNA"/>
</dbReference>
<dbReference type="AlphaFoldDB" id="A0A3R8JL54"/>
<evidence type="ECO:0000313" key="2">
    <source>
        <dbReference type="EMBL" id="RRK31027.1"/>
    </source>
</evidence>
<reference evidence="2" key="1">
    <citation type="submission" date="2018-10" db="EMBL/GenBank/DDBJ databases">
        <title>Schaedlerella arabinophila gen. nov. sp. nov., isolated from the mouse intestinal tract and comparative analysis with the genome of the closely related altered Schaedler flora strain ASF502.</title>
        <authorList>
            <person name="Miyake S."/>
            <person name="Soh M."/>
            <person name="Seedorf H."/>
        </authorList>
    </citation>
    <scope>NUCLEOTIDE SEQUENCE [LARGE SCALE GENOMIC DNA]</scope>
    <source>
        <strain evidence="2">DSM 106076</strain>
    </source>
</reference>
<sequence>MTISEKIAGLPVAVNIAEPFQAQLTQAKPENGRTSGVTGHTEQSTPSTETYSSLTKSLYAADSSDYSKADAVNKQWRKMNTVNLFDVLNGTADTSNRTLSAGDVEKMLRQGGLLDEVSDTDFSMLKFEFSGLGFESGASYRSVASGEFRKNVEYLASRYAAMEDKIKTTYTGTEQKERLDRLNEMYETTLERAAKSYSEIVGGILEDYGVSGEKEKIYQSFKSGVDQKAAEYRTFLEQNKGFTGLEGTEDEWLLKDDEYIAARLRAQGNISGANASKSGEYSLQELDALGQYASSLSEMAAKANPYETNEERIGLDLAVLAMKTDLLGKEGNRSSAFQATLQKALGGYLNAFLEEFSRKLENNRKNARTAYDIQGNAGLDQNAVWSVYDKTMEQYRLSGNVMEALIKGAESGRAQYAEKMESSHMKEIYRYKNSGSYWNDFFGNSSDRKTGSYHQSGSIYEQYMMGWLDFKNSLGKGESVRMNLSLKPIDSYSINQSGNWVSTNV</sequence>
<gene>
    <name evidence="2" type="ORF">EBB54_06305</name>
</gene>
<proteinExistence type="predicted"/>
<protein>
    <submittedName>
        <fullName evidence="2">Uncharacterized protein</fullName>
    </submittedName>
</protein>
<comment type="caution">
    <text evidence="2">The sequence shown here is derived from an EMBL/GenBank/DDBJ whole genome shotgun (WGS) entry which is preliminary data.</text>
</comment>